<reference evidence="1 2" key="1">
    <citation type="submission" date="2022-03" db="EMBL/GenBank/DDBJ databases">
        <title>Sinomonas sp. isolated from a soil.</title>
        <authorList>
            <person name="Han J."/>
            <person name="Kim D.-U."/>
        </authorList>
    </citation>
    <scope>NUCLEOTIDE SEQUENCE [LARGE SCALE GENOMIC DNA]</scope>
    <source>
        <strain evidence="1 2">5-5</strain>
    </source>
</reference>
<dbReference type="RefSeq" id="WP_241056586.1">
    <property type="nucleotide sequence ID" value="NZ_JAKZBV010000002.1"/>
</dbReference>
<dbReference type="EMBL" id="JAKZBV010000002">
    <property type="protein sequence ID" value="MCH6472415.1"/>
    <property type="molecule type" value="Genomic_DNA"/>
</dbReference>
<dbReference type="InterPro" id="IPR029035">
    <property type="entry name" value="DHS-like_NAD/FAD-binding_dom"/>
</dbReference>
<organism evidence="1 2">
    <name type="scientific">Sinomonas terrae</name>
    <dbReference type="NCBI Taxonomy" id="2908838"/>
    <lineage>
        <taxon>Bacteria</taxon>
        <taxon>Bacillati</taxon>
        <taxon>Actinomycetota</taxon>
        <taxon>Actinomycetes</taxon>
        <taxon>Micrococcales</taxon>
        <taxon>Micrococcaceae</taxon>
        <taxon>Sinomonas</taxon>
    </lineage>
</organism>
<dbReference type="Proteomes" id="UP001202922">
    <property type="component" value="Unassembled WGS sequence"/>
</dbReference>
<dbReference type="SUPFAM" id="SSF52467">
    <property type="entry name" value="DHS-like NAD/FAD-binding domain"/>
    <property type="match status" value="1"/>
</dbReference>
<comment type="caution">
    <text evidence="1">The sequence shown here is derived from an EMBL/GenBank/DDBJ whole genome shotgun (WGS) entry which is preliminary data.</text>
</comment>
<protein>
    <submittedName>
        <fullName evidence="1">SIR2 family protein</fullName>
    </submittedName>
</protein>
<evidence type="ECO:0000313" key="2">
    <source>
        <dbReference type="Proteomes" id="UP001202922"/>
    </source>
</evidence>
<accession>A0ABS9U6U9</accession>
<sequence>MPLTERDEDYLLSLAFSLHNNPGAYALLLGAGISMPEVPSAWGILTELVAKQAEASGDTPADALQWYRDRHNGADPTYETFLEEMAQTQEERQRMLLRYFEPTTGDGPQPTETHRAIARLVAAGSVRVILTLNFDKLLERALLDEGITPTVVETPHKLGKRLPPLHTVRCCVVHVHGDYLSPMSMLNTEKELGQGYHRKLTKFLRQVLENYGLVIAGWSSTYDPVLRDLIRDEYSGRYTPTWIEPNDPSEQATNLIGLLNGRLVRANGEDAIGRLADAVEAMQAAKRTQHPLSVTTAAETAKRELAGERVSISLHDTFHTQLERLAKRPEFTIPEDPQAATEALQALGDVAGATRSATEACAVPAALAACIGRWGGGETVRWLSDAIIRFSQPLSPAMNQEIASLSLIASEILLYAGGVAATAGARWDDVVKLLALRSPQCQRP</sequence>
<proteinExistence type="predicted"/>
<gene>
    <name evidence="1" type="ORF">L0M17_21020</name>
</gene>
<evidence type="ECO:0000313" key="1">
    <source>
        <dbReference type="EMBL" id="MCH6472415.1"/>
    </source>
</evidence>
<keyword evidence="2" id="KW-1185">Reference proteome</keyword>
<name>A0ABS9U6U9_9MICC</name>
<dbReference type="Pfam" id="PF13289">
    <property type="entry name" value="SIR2_2"/>
    <property type="match status" value="1"/>
</dbReference>
<dbReference type="Gene3D" id="3.40.50.1220">
    <property type="entry name" value="TPP-binding domain"/>
    <property type="match status" value="1"/>
</dbReference>